<evidence type="ECO:0000256" key="2">
    <source>
        <dbReference type="ARBA" id="ARBA00022448"/>
    </source>
</evidence>
<dbReference type="Gene3D" id="1.20.1250.20">
    <property type="entry name" value="MFS general substrate transporter like domains"/>
    <property type="match status" value="2"/>
</dbReference>
<feature type="transmembrane region" description="Helical" evidence="6">
    <location>
        <begin position="435"/>
        <end position="453"/>
    </location>
</feature>
<evidence type="ECO:0000313" key="9">
    <source>
        <dbReference type="Proteomes" id="UP000800235"/>
    </source>
</evidence>
<feature type="transmembrane region" description="Helical" evidence="6">
    <location>
        <begin position="40"/>
        <end position="59"/>
    </location>
</feature>
<keyword evidence="3 6" id="KW-0812">Transmembrane</keyword>
<dbReference type="InterPro" id="IPR010573">
    <property type="entry name" value="MFS_Str1/Tri12-like"/>
</dbReference>
<name>A0A9P4NU33_9PEZI</name>
<dbReference type="GO" id="GO:0022857">
    <property type="term" value="F:transmembrane transporter activity"/>
    <property type="evidence" value="ECO:0007669"/>
    <property type="project" value="InterPro"/>
</dbReference>
<comment type="subcellular location">
    <subcellularLocation>
        <location evidence="1">Membrane</location>
        <topology evidence="1">Multi-pass membrane protein</topology>
    </subcellularLocation>
</comment>
<dbReference type="PANTHER" id="PTHR23501:SF195">
    <property type="entry name" value="PEP5"/>
    <property type="match status" value="1"/>
</dbReference>
<feature type="domain" description="Major facilitator superfamily (MFS) profile" evidence="7">
    <location>
        <begin position="1"/>
        <end position="410"/>
    </location>
</feature>
<dbReference type="PANTHER" id="PTHR23501">
    <property type="entry name" value="MAJOR FACILITATOR SUPERFAMILY"/>
    <property type="match status" value="1"/>
</dbReference>
<keyword evidence="4 6" id="KW-1133">Transmembrane helix</keyword>
<dbReference type="EMBL" id="MU007030">
    <property type="protein sequence ID" value="KAF2431731.1"/>
    <property type="molecule type" value="Genomic_DNA"/>
</dbReference>
<sequence length="480" mass="51212">MLCGANSDLFGRRAFILLGNVLMLIGSILGGTSHSIRQTIAAHAILGFGGGNCQIAAFALPELLPNKWRHIGVVIADAGIYFDVIAGPVVARIAYKQGAWRWGYWGITITQGISFLILAFFYFPPKHPRGIPWNQALKDLDYVGMLSFTAAAAMILCGIVYVQLLPSNSPIVIALLVVGFASLVFFALWETFAKPKEPLAPTRLFTANKGRRLSAPFVCAFVVTMYFYAINITWPTMLAVYFTNATTPPHIVYWLATVQGFGIFTGAMLLSFLGGKIQHWRLQMLVPITIMTFFGGMFAYVTPEKKSMGIAFAFLASTGYGYAQYLSIAYVQLGADQIELGIAGGLAGVARYAGGAVAVTLFATILTTAQSSWAATHVITAAQAAGADLATAKAVLAALPLGAAALEKVPGLTTAIATAAGGAFVQSYVEAVKKVSLASLGFGGLAIIACFFLEDIGPKMNNEIEVFLENDVQAVKNKYH</sequence>
<organism evidence="8 9">
    <name type="scientific">Tothia fuscella</name>
    <dbReference type="NCBI Taxonomy" id="1048955"/>
    <lineage>
        <taxon>Eukaryota</taxon>
        <taxon>Fungi</taxon>
        <taxon>Dikarya</taxon>
        <taxon>Ascomycota</taxon>
        <taxon>Pezizomycotina</taxon>
        <taxon>Dothideomycetes</taxon>
        <taxon>Pleosporomycetidae</taxon>
        <taxon>Venturiales</taxon>
        <taxon>Cylindrosympodiaceae</taxon>
        <taxon>Tothia</taxon>
    </lineage>
</organism>
<dbReference type="InterPro" id="IPR020846">
    <property type="entry name" value="MFS_dom"/>
</dbReference>
<keyword evidence="5 6" id="KW-0472">Membrane</keyword>
<evidence type="ECO:0000259" key="7">
    <source>
        <dbReference type="PROSITE" id="PS50850"/>
    </source>
</evidence>
<dbReference type="Pfam" id="PF06609">
    <property type="entry name" value="TRI12"/>
    <property type="match status" value="1"/>
</dbReference>
<dbReference type="OrthoDB" id="4161376at2759"/>
<dbReference type="SUPFAM" id="SSF103473">
    <property type="entry name" value="MFS general substrate transporter"/>
    <property type="match status" value="1"/>
</dbReference>
<proteinExistence type="predicted"/>
<feature type="transmembrane region" description="Helical" evidence="6">
    <location>
        <begin position="285"/>
        <end position="302"/>
    </location>
</feature>
<dbReference type="GO" id="GO:0005886">
    <property type="term" value="C:plasma membrane"/>
    <property type="evidence" value="ECO:0007669"/>
    <property type="project" value="TreeGrafter"/>
</dbReference>
<dbReference type="PROSITE" id="PS50850">
    <property type="entry name" value="MFS"/>
    <property type="match status" value="1"/>
</dbReference>
<feature type="transmembrane region" description="Helical" evidence="6">
    <location>
        <begin position="102"/>
        <end position="123"/>
    </location>
</feature>
<accession>A0A9P4NU33</accession>
<feature type="transmembrane region" description="Helical" evidence="6">
    <location>
        <begin position="143"/>
        <end position="165"/>
    </location>
</feature>
<dbReference type="InterPro" id="IPR036259">
    <property type="entry name" value="MFS_trans_sf"/>
</dbReference>
<protein>
    <submittedName>
        <fullName evidence="8">Fungal trichothecene efflux pump</fullName>
    </submittedName>
</protein>
<gene>
    <name evidence="8" type="ORF">EJ08DRAFT_669836</name>
</gene>
<dbReference type="AlphaFoldDB" id="A0A9P4NU33"/>
<evidence type="ECO:0000256" key="1">
    <source>
        <dbReference type="ARBA" id="ARBA00004141"/>
    </source>
</evidence>
<evidence type="ECO:0000313" key="8">
    <source>
        <dbReference type="EMBL" id="KAF2431731.1"/>
    </source>
</evidence>
<feature type="transmembrane region" description="Helical" evidence="6">
    <location>
        <begin position="171"/>
        <end position="192"/>
    </location>
</feature>
<reference evidence="8" key="1">
    <citation type="journal article" date="2020" name="Stud. Mycol.">
        <title>101 Dothideomycetes genomes: a test case for predicting lifestyles and emergence of pathogens.</title>
        <authorList>
            <person name="Haridas S."/>
            <person name="Albert R."/>
            <person name="Binder M."/>
            <person name="Bloem J."/>
            <person name="Labutti K."/>
            <person name="Salamov A."/>
            <person name="Andreopoulos B."/>
            <person name="Baker S."/>
            <person name="Barry K."/>
            <person name="Bills G."/>
            <person name="Bluhm B."/>
            <person name="Cannon C."/>
            <person name="Castanera R."/>
            <person name="Culley D."/>
            <person name="Daum C."/>
            <person name="Ezra D."/>
            <person name="Gonzalez J."/>
            <person name="Henrissat B."/>
            <person name="Kuo A."/>
            <person name="Liang C."/>
            <person name="Lipzen A."/>
            <person name="Lutzoni F."/>
            <person name="Magnuson J."/>
            <person name="Mondo S."/>
            <person name="Nolan M."/>
            <person name="Ohm R."/>
            <person name="Pangilinan J."/>
            <person name="Park H.-J."/>
            <person name="Ramirez L."/>
            <person name="Alfaro M."/>
            <person name="Sun H."/>
            <person name="Tritt A."/>
            <person name="Yoshinaga Y."/>
            <person name="Zwiers L.-H."/>
            <person name="Turgeon B."/>
            <person name="Goodwin S."/>
            <person name="Spatafora J."/>
            <person name="Crous P."/>
            <person name="Grigoriev I."/>
        </authorList>
    </citation>
    <scope>NUCLEOTIDE SEQUENCE</scope>
    <source>
        <strain evidence="8">CBS 130266</strain>
    </source>
</reference>
<comment type="caution">
    <text evidence="8">The sequence shown here is derived from an EMBL/GenBank/DDBJ whole genome shotgun (WGS) entry which is preliminary data.</text>
</comment>
<feature type="transmembrane region" description="Helical" evidence="6">
    <location>
        <begin position="14"/>
        <end position="34"/>
    </location>
</feature>
<feature type="transmembrane region" description="Helical" evidence="6">
    <location>
        <begin position="71"/>
        <end position="90"/>
    </location>
</feature>
<feature type="transmembrane region" description="Helical" evidence="6">
    <location>
        <begin position="213"/>
        <end position="231"/>
    </location>
</feature>
<feature type="transmembrane region" description="Helical" evidence="6">
    <location>
        <begin position="251"/>
        <end position="273"/>
    </location>
</feature>
<dbReference type="Proteomes" id="UP000800235">
    <property type="component" value="Unassembled WGS sequence"/>
</dbReference>
<keyword evidence="9" id="KW-1185">Reference proteome</keyword>
<evidence type="ECO:0000256" key="6">
    <source>
        <dbReference type="SAM" id="Phobius"/>
    </source>
</evidence>
<evidence type="ECO:0000256" key="4">
    <source>
        <dbReference type="ARBA" id="ARBA00022989"/>
    </source>
</evidence>
<keyword evidence="2" id="KW-0813">Transport</keyword>
<feature type="transmembrane region" description="Helical" evidence="6">
    <location>
        <begin position="308"/>
        <end position="328"/>
    </location>
</feature>
<evidence type="ECO:0000256" key="3">
    <source>
        <dbReference type="ARBA" id="ARBA00022692"/>
    </source>
</evidence>
<feature type="transmembrane region" description="Helical" evidence="6">
    <location>
        <begin position="340"/>
        <end position="366"/>
    </location>
</feature>
<evidence type="ECO:0000256" key="5">
    <source>
        <dbReference type="ARBA" id="ARBA00023136"/>
    </source>
</evidence>